<evidence type="ECO:0000259" key="1">
    <source>
        <dbReference type="Pfam" id="PF01973"/>
    </source>
</evidence>
<accession>A4C6F6</accession>
<evidence type="ECO:0000313" key="3">
    <source>
        <dbReference type="EMBL" id="EAR29560.1"/>
    </source>
</evidence>
<name>A4C6F6_9GAMM</name>
<dbReference type="AlphaFoldDB" id="A4C6F6"/>
<protein>
    <recommendedName>
        <fullName evidence="5">Maf protein</fullName>
    </recommendedName>
</protein>
<feature type="domain" description="6-hydroxymethylpterin diphosphokinase MptE-like" evidence="1">
    <location>
        <begin position="283"/>
        <end position="446"/>
    </location>
</feature>
<proteinExistence type="predicted"/>
<evidence type="ECO:0000259" key="2">
    <source>
        <dbReference type="Pfam" id="PF20157"/>
    </source>
</evidence>
<dbReference type="PANTHER" id="PTHR41786">
    <property type="entry name" value="MOTILITY ACCESSORY FACTOR MAF"/>
    <property type="match status" value="1"/>
</dbReference>
<comment type="caution">
    <text evidence="3">The sequence shown here is derived from an EMBL/GenBank/DDBJ whole genome shotgun (WGS) entry which is preliminary data.</text>
</comment>
<dbReference type="InterPro" id="IPR045376">
    <property type="entry name" value="Maf_N"/>
</dbReference>
<dbReference type="eggNOG" id="COG2604">
    <property type="taxonomic scope" value="Bacteria"/>
</dbReference>
<evidence type="ECO:0008006" key="5">
    <source>
        <dbReference type="Google" id="ProtNLM"/>
    </source>
</evidence>
<dbReference type="Pfam" id="PF01973">
    <property type="entry name" value="MptE-like"/>
    <property type="match status" value="1"/>
</dbReference>
<reference evidence="3 4" key="1">
    <citation type="submission" date="2006-02" db="EMBL/GenBank/DDBJ databases">
        <authorList>
            <person name="Moran M.A."/>
            <person name="Kjelleberg S."/>
            <person name="Egan S."/>
            <person name="Saunders N."/>
            <person name="Thomas T."/>
            <person name="Ferriera S."/>
            <person name="Johnson J."/>
            <person name="Kravitz S."/>
            <person name="Halpern A."/>
            <person name="Remington K."/>
            <person name="Beeson K."/>
            <person name="Tran B."/>
            <person name="Rogers Y.-H."/>
            <person name="Friedman R."/>
            <person name="Venter J.C."/>
        </authorList>
    </citation>
    <scope>NUCLEOTIDE SEQUENCE [LARGE SCALE GENOMIC DNA]</scope>
    <source>
        <strain evidence="3 4">D2</strain>
    </source>
</reference>
<dbReference type="Proteomes" id="UP000006201">
    <property type="component" value="Unassembled WGS sequence"/>
</dbReference>
<feature type="domain" description="Glycosyltransferase Maf N-terminal" evidence="2">
    <location>
        <begin position="21"/>
        <end position="257"/>
    </location>
</feature>
<keyword evidence="4" id="KW-1185">Reference proteome</keyword>
<gene>
    <name evidence="3" type="ORF">PTD2_12109</name>
</gene>
<evidence type="ECO:0000313" key="4">
    <source>
        <dbReference type="Proteomes" id="UP000006201"/>
    </source>
</evidence>
<sequence length="677" mass="78836">MSTEQNSRQNIDELRLELNKRFDKNMVFFQKNMPHIFKQFINYVPKDYGLDFDTNGHLNIACNGQFIFADDPQKICEAQSELFFKRPVQSMYLLVPSEDELNHFNYIHLDYLKKVSDSALKYRHLSNFQNRFRQLPHEPIGKHPFFILIGTGLGYHFKRILEEDIDHLYLYEPSPDLFYASLFTIDWVEVFDHFKYDGKTITLTIGSKITEFIDGLAVLAQKFGQYNLSCLTIYKHYNSETADKALKEYIDNVSTMYSGFGFFEDEILSLNHMHSHINNKQKFLLADRYFDEEHKYPVFICGSGPSLDEAIDTIKKYQDKAIIVSCGTSMLALNRNGIQSDFHIEVERTKGIYDVLDANPFIELKRKPVLIGMNTLYKKVPQQFEDSILYLKPNDGSTDFIRGYYPNNLAVIYSTNPTVTNGAMGIFNQLQSGDIYMFGCDYGYKDKENHHSKSSGYYAEYSDEIKNLVEKTDKLKVKGNFCDEVFTTTIFSWARRSIEYSIRSNILASENKKVFNCSDGAMVDGTIPLRMEEIKLETVVDKELIRQLLLTSTTDEFFEPKEWVKKLTQASEHLFSTIDRIVDEKYRLTDLSSKDVSLLFNRMFKIIRECDGTQEIFTARMLEGSFTYIASTILGHMYAIGNEKSRQQYLKEVLPLMYQYFIDLKSELKNKVLNFEL</sequence>
<dbReference type="OrthoDB" id="7254531at2"/>
<dbReference type="InterPro" id="IPR002826">
    <property type="entry name" value="MptE-like"/>
</dbReference>
<dbReference type="HOGENOM" id="CLU_015666_0_0_6"/>
<dbReference type="Pfam" id="PF20157">
    <property type="entry name" value="Maf_flag10_N"/>
    <property type="match status" value="1"/>
</dbReference>
<dbReference type="PANTHER" id="PTHR41786:SF1">
    <property type="entry name" value="6-HYDROXYMETHYLPTERIN DIPHOSPHOKINASE MPTE-LIKE DOMAIN-CONTAINING PROTEIN"/>
    <property type="match status" value="1"/>
</dbReference>
<dbReference type="RefSeq" id="WP_009837434.1">
    <property type="nucleotide sequence ID" value="NZ_AAOH01000002.1"/>
</dbReference>
<organism evidence="3 4">
    <name type="scientific">Pseudoalteromonas tunicata D2</name>
    <dbReference type="NCBI Taxonomy" id="87626"/>
    <lineage>
        <taxon>Bacteria</taxon>
        <taxon>Pseudomonadati</taxon>
        <taxon>Pseudomonadota</taxon>
        <taxon>Gammaproteobacteria</taxon>
        <taxon>Alteromonadales</taxon>
        <taxon>Pseudoalteromonadaceae</taxon>
        <taxon>Pseudoalteromonas</taxon>
    </lineage>
</organism>
<dbReference type="EMBL" id="AAOH01000002">
    <property type="protein sequence ID" value="EAR29560.1"/>
    <property type="molecule type" value="Genomic_DNA"/>
</dbReference>
<dbReference type="STRING" id="87626.PTD2_12109"/>